<evidence type="ECO:0000259" key="10">
    <source>
        <dbReference type="Pfam" id="PF08389"/>
    </source>
</evidence>
<dbReference type="GO" id="GO:0016363">
    <property type="term" value="C:nuclear matrix"/>
    <property type="evidence" value="ECO:0007669"/>
    <property type="project" value="TreeGrafter"/>
</dbReference>
<dbReference type="GeneID" id="9051823"/>
<dbReference type="GO" id="GO:0000049">
    <property type="term" value="F:tRNA binding"/>
    <property type="evidence" value="ECO:0007669"/>
    <property type="project" value="UniProtKB-UniRule"/>
</dbReference>
<evidence type="ECO:0000313" key="11">
    <source>
        <dbReference type="EMBL" id="EEQ99808.1"/>
    </source>
</evidence>
<evidence type="ECO:0000256" key="4">
    <source>
        <dbReference type="ARBA" id="ARBA00022555"/>
    </source>
</evidence>
<dbReference type="InterPro" id="IPR016024">
    <property type="entry name" value="ARM-type_fold"/>
</dbReference>
<protein>
    <recommendedName>
        <fullName evidence="2 9">Exportin-T</fullName>
    </recommendedName>
    <alternativeName>
        <fullName evidence="7 9">Exportin(tRNA)</fullName>
    </alternativeName>
    <alternativeName>
        <fullName evidence="8 9">tRNA exportin</fullName>
    </alternativeName>
</protein>
<keyword evidence="12" id="KW-1185">Reference proteome</keyword>
<dbReference type="GO" id="GO:0031267">
    <property type="term" value="F:small GTPase binding"/>
    <property type="evidence" value="ECO:0007669"/>
    <property type="project" value="InterPro"/>
</dbReference>
<evidence type="ECO:0000256" key="6">
    <source>
        <dbReference type="ARBA" id="ARBA00023242"/>
    </source>
</evidence>
<evidence type="ECO:0000313" key="12">
    <source>
        <dbReference type="Proteomes" id="UP000007800"/>
    </source>
</evidence>
<proteinExistence type="inferred from homology"/>
<dbReference type="GO" id="GO:0071528">
    <property type="term" value="P:tRNA re-export from nucleus"/>
    <property type="evidence" value="ECO:0007669"/>
    <property type="project" value="UniProtKB-UniRule"/>
</dbReference>
<evidence type="ECO:0000256" key="5">
    <source>
        <dbReference type="ARBA" id="ARBA00022884"/>
    </source>
</evidence>
<dbReference type="Pfam" id="PF08389">
    <property type="entry name" value="Xpo1"/>
    <property type="match status" value="1"/>
</dbReference>
<feature type="domain" description="Exportin-1/Importin-beta-like" evidence="10">
    <location>
        <begin position="110"/>
        <end position="249"/>
    </location>
</feature>
<dbReference type="PANTHER" id="PTHR15952">
    <property type="entry name" value="EXPORTIN-T/LOS1"/>
    <property type="match status" value="1"/>
</dbReference>
<evidence type="ECO:0000256" key="9">
    <source>
        <dbReference type="RuleBase" id="RU366037"/>
    </source>
</evidence>
<evidence type="ECO:0000256" key="3">
    <source>
        <dbReference type="ARBA" id="ARBA00022490"/>
    </source>
</evidence>
<keyword evidence="5 9" id="KW-0694">RNA-binding</keyword>
<dbReference type="FunCoup" id="C5LU10">
    <property type="interactions" value="302"/>
</dbReference>
<comment type="similarity">
    <text evidence="9">Belongs to the exportin family.</text>
</comment>
<evidence type="ECO:0000256" key="2">
    <source>
        <dbReference type="ARBA" id="ARBA00018928"/>
    </source>
</evidence>
<evidence type="ECO:0000256" key="7">
    <source>
        <dbReference type="ARBA" id="ARBA00029784"/>
    </source>
</evidence>
<dbReference type="OMA" id="FANTHFI"/>
<dbReference type="Proteomes" id="UP000007800">
    <property type="component" value="Unassembled WGS sequence"/>
</dbReference>
<keyword evidence="9" id="KW-0813">Transport</keyword>
<accession>C5LU10</accession>
<reference evidence="11 12" key="1">
    <citation type="submission" date="2008-07" db="EMBL/GenBank/DDBJ databases">
        <authorList>
            <person name="El-Sayed N."/>
            <person name="Caler E."/>
            <person name="Inman J."/>
            <person name="Amedeo P."/>
            <person name="Hass B."/>
            <person name="Wortman J."/>
        </authorList>
    </citation>
    <scope>NUCLEOTIDE SEQUENCE [LARGE SCALE GENOMIC DNA]</scope>
    <source>
        <strain evidence="12">ATCC 50983 / TXsc</strain>
    </source>
</reference>
<name>C5LU10_PERM5</name>
<evidence type="ECO:0000256" key="1">
    <source>
        <dbReference type="ARBA" id="ARBA00004496"/>
    </source>
</evidence>
<keyword evidence="4 9" id="KW-0820">tRNA-binding</keyword>
<gene>
    <name evidence="11" type="ORF">Pmar_PMAR020266</name>
</gene>
<dbReference type="InParanoid" id="C5LU10"/>
<comment type="subcellular location">
    <subcellularLocation>
        <location evidence="1 9">Cytoplasm</location>
    </subcellularLocation>
    <subcellularLocation>
        <location evidence="9">Nucleus</location>
    </subcellularLocation>
    <text evidence="9">Shuttles between the nucleus and the cytoplasm.</text>
</comment>
<dbReference type="GO" id="GO:0005643">
    <property type="term" value="C:nuclear pore"/>
    <property type="evidence" value="ECO:0007669"/>
    <property type="project" value="TreeGrafter"/>
</dbReference>
<dbReference type="RefSeq" id="XP_002767091.1">
    <property type="nucleotide sequence ID" value="XM_002767045.1"/>
</dbReference>
<dbReference type="AlphaFoldDB" id="C5LU10"/>
<organism evidence="12">
    <name type="scientific">Perkinsus marinus (strain ATCC 50983 / TXsc)</name>
    <dbReference type="NCBI Taxonomy" id="423536"/>
    <lineage>
        <taxon>Eukaryota</taxon>
        <taxon>Sar</taxon>
        <taxon>Alveolata</taxon>
        <taxon>Perkinsozoa</taxon>
        <taxon>Perkinsea</taxon>
        <taxon>Perkinsida</taxon>
        <taxon>Perkinsidae</taxon>
        <taxon>Perkinsus</taxon>
    </lineage>
</organism>
<evidence type="ECO:0000256" key="8">
    <source>
        <dbReference type="ARBA" id="ARBA00032199"/>
    </source>
</evidence>
<dbReference type="OrthoDB" id="26399at2759"/>
<dbReference type="GO" id="GO:0005737">
    <property type="term" value="C:cytoplasm"/>
    <property type="evidence" value="ECO:0007669"/>
    <property type="project" value="UniProtKB-SubCell"/>
</dbReference>
<dbReference type="SUPFAM" id="SSF48371">
    <property type="entry name" value="ARM repeat"/>
    <property type="match status" value="1"/>
</dbReference>
<dbReference type="Gene3D" id="1.25.10.10">
    <property type="entry name" value="Leucine-rich Repeat Variant"/>
    <property type="match status" value="1"/>
</dbReference>
<dbReference type="PANTHER" id="PTHR15952:SF11">
    <property type="entry name" value="EXPORTIN-T"/>
    <property type="match status" value="1"/>
</dbReference>
<keyword evidence="3 9" id="KW-0963">Cytoplasm</keyword>
<dbReference type="InterPro" id="IPR011989">
    <property type="entry name" value="ARM-like"/>
</dbReference>
<sequence length="1000" mass="109234">MSSTPAAAVGAPDPVLVEAVDVLFNYRADPSARLKAEQLCNEVKQRADASEIISRCAFAPSGVSMEVQFWSLQALSQLAPGLNPAQRLGVRQALCHYVTTVLVPGTEVPVAIVNRIAVLYMQLMCNDYQSGVWSTAIKDLLQLSSASDRGLDFMLRVLISLDQELIGDDVRNMHGSGESSLPMRVKDTMRESGDINRIVEVLFNSLSGGKSTELSLNVLSRYVAWAEITLFANTHFIELVTKIVESSTCTLEQCQHVCTFIAAMCHKKMLPGKRLSMVLELDLLGHMDRMTKACLADSRKLAKVSEMYDKVSESVMESQMLIRNSLEATDTSVMAAWRCVQNLVVALLEQFFSHSSFEIAASVDNSLQIFLGNVRKMISSSGEAEGKALEEEVKPVVTEVMRLSLLDGSLNIINSNNVDDDPVQIHLCYPQWFNHESDDVDDGTEQEVAFAEFRSDVCKLIRKALAVDKDTALDFVRTTVASITQGNQAAALADSQLEACLTMLHVCGEQKAYENELGSTAAQILHCPAIMQHRSWLVQLQTLELVCKYSGAASRCVDSVCLPALLAGVRSKNPRVARRASFLLVKFCKQHKAVIAPQVGPFVNELSSCLAITPGQAEREYQNNLYEAVGTLLSHDVDDQVMTLLAVLAQFSTVLDRGGPDLVAVPPGGTTADCLYNRLMLALASLAKAIEKCSVGLEAWDMFLGKLRVHFAHVAIDRVIRQSMILLCRQLLQTLPSERLAPVLNDVLPVVKANSTSQSSDMAEFLGFVSHLITQADAELGRGLVSSQLPSLITDLAPAWQAMPVDSPETRREKLELGVAILTLMRDSATKQMEAFVEVLRATPAVLGLIRLCIGTPSEVQLYTASVQIVSRLVEATSRATDPEFIRVMLADLLNLQELLPICVGALRQLNVNDYESVKAVFLVSQMLRNVGLTQKALPPDSQARVQSVLQSTLGSSLAESPELARFYEGVVNGTLPPTQLRETLLQCVKITIAKLGGQA</sequence>
<comment type="function">
    <text evidence="9">tRNA nucleus export receptor which facilitates tRNA translocation across the nuclear pore complex.</text>
</comment>
<keyword evidence="6 9" id="KW-0539">Nucleus</keyword>
<dbReference type="InterPro" id="IPR040017">
    <property type="entry name" value="XPOT"/>
</dbReference>
<dbReference type="InterPro" id="IPR013598">
    <property type="entry name" value="Exportin-1/Importin-b-like"/>
</dbReference>
<dbReference type="EMBL" id="GG685423">
    <property type="protein sequence ID" value="EEQ99808.1"/>
    <property type="molecule type" value="Genomic_DNA"/>
</dbReference>